<reference evidence="1" key="1">
    <citation type="submission" date="2022-01" db="EMBL/GenBank/DDBJ databases">
        <title>Genome sequnece data of strain Bradyrhizobium sp. nov.</title>
        <authorList>
            <person name="Zhang J."/>
        </authorList>
    </citation>
    <scope>NUCLEOTIDE SEQUENCE</scope>
    <source>
        <strain evidence="2">WYCCWR 12774</strain>
        <strain evidence="1">WYCCWR 13023</strain>
    </source>
</reference>
<dbReference type="AlphaFoldDB" id="A0A9X1UE07"/>
<dbReference type="CDD" id="cd00267">
    <property type="entry name" value="ABC_ATPase"/>
    <property type="match status" value="1"/>
</dbReference>
<keyword evidence="1" id="KW-0067">ATP-binding</keyword>
<evidence type="ECO:0000313" key="1">
    <source>
        <dbReference type="EMBL" id="MCG2631919.1"/>
    </source>
</evidence>
<protein>
    <submittedName>
        <fullName evidence="1">ABC transporter ATP-binding protein</fullName>
    </submittedName>
</protein>
<evidence type="ECO:0000313" key="3">
    <source>
        <dbReference type="Proteomes" id="UP001139012"/>
    </source>
</evidence>
<evidence type="ECO:0000313" key="2">
    <source>
        <dbReference type="EMBL" id="MCG2672714.1"/>
    </source>
</evidence>
<dbReference type="EMBL" id="JAKLUA010000024">
    <property type="protein sequence ID" value="MCG2672714.1"/>
    <property type="molecule type" value="Genomic_DNA"/>
</dbReference>
<keyword evidence="1" id="KW-0547">Nucleotide-binding</keyword>
<keyword evidence="3" id="KW-1185">Reference proteome</keyword>
<dbReference type="Proteomes" id="UP001139054">
    <property type="component" value="Unassembled WGS sequence"/>
</dbReference>
<proteinExistence type="predicted"/>
<gene>
    <name evidence="2" type="ORF">L6637_37800</name>
    <name evidence="1" type="ORF">L6654_35380</name>
</gene>
<name>A0A9X1UE07_9BRAD</name>
<dbReference type="GO" id="GO:0005524">
    <property type="term" value="F:ATP binding"/>
    <property type="evidence" value="ECO:0007669"/>
    <property type="project" value="UniProtKB-KW"/>
</dbReference>
<accession>A0A9X1UE07</accession>
<dbReference type="RefSeq" id="WP_206733200.1">
    <property type="nucleotide sequence ID" value="NZ_JAKLTY010000034.1"/>
</dbReference>
<comment type="caution">
    <text evidence="1">The sequence shown here is derived from an EMBL/GenBank/DDBJ whole genome shotgun (WGS) entry which is preliminary data.</text>
</comment>
<organism evidence="1 4">
    <name type="scientific">Bradyrhizobium zhengyangense</name>
    <dbReference type="NCBI Taxonomy" id="2911009"/>
    <lineage>
        <taxon>Bacteria</taxon>
        <taxon>Pseudomonadati</taxon>
        <taxon>Pseudomonadota</taxon>
        <taxon>Alphaproteobacteria</taxon>
        <taxon>Hyphomicrobiales</taxon>
        <taxon>Nitrobacteraceae</taxon>
        <taxon>Bradyrhizobium</taxon>
    </lineage>
</organism>
<sequence length="120" mass="13258">MLDNDNRERLARGLAGLAEAGAQLLVTTHDRKFARSLVAENRAADRVEHLSVHPVNAVRPTLIVSPAIEEIDRGRHAFHMNSDSASDAQNYAACASSSNRGSVIYSMMLLIPRMPHRRSR</sequence>
<evidence type="ECO:0000313" key="4">
    <source>
        <dbReference type="Proteomes" id="UP001139054"/>
    </source>
</evidence>
<dbReference type="Proteomes" id="UP001139012">
    <property type="component" value="Unassembled WGS sequence"/>
</dbReference>
<dbReference type="EMBL" id="JAKLTY010000034">
    <property type="protein sequence ID" value="MCG2631919.1"/>
    <property type="molecule type" value="Genomic_DNA"/>
</dbReference>